<keyword evidence="2" id="KW-1185">Reference proteome</keyword>
<sequence>MSVILFVDGRMVSDGAVSLNSTRFSTTPRNRSNSVDGTQLVPSGSVCSQEDTILLALGFVSAVIVTVRGSSAFWWMTL</sequence>
<protein>
    <submittedName>
        <fullName evidence="1">Uncharacterized protein</fullName>
    </submittedName>
</protein>
<reference evidence="1 2" key="1">
    <citation type="journal article" date="2015" name="Genome Biol. Evol.">
        <title>Phylogenomic analyses indicate that early fungi evolved digesting cell walls of algal ancestors of land plants.</title>
        <authorList>
            <person name="Chang Y."/>
            <person name="Wang S."/>
            <person name="Sekimoto S."/>
            <person name="Aerts A.L."/>
            <person name="Choi C."/>
            <person name="Clum A."/>
            <person name="LaButti K.M."/>
            <person name="Lindquist E.A."/>
            <person name="Yee Ngan C."/>
            <person name="Ohm R.A."/>
            <person name="Salamov A.A."/>
            <person name="Grigoriev I.V."/>
            <person name="Spatafora J.W."/>
            <person name="Berbee M.L."/>
        </authorList>
    </citation>
    <scope>NUCLEOTIDE SEQUENCE [LARGE SCALE GENOMIC DNA]</scope>
    <source>
        <strain evidence="1 2">JEL478</strain>
    </source>
</reference>
<gene>
    <name evidence="1" type="ORF">M427DRAFT_322829</name>
</gene>
<accession>A0A139AFJ9</accession>
<evidence type="ECO:0000313" key="2">
    <source>
        <dbReference type="Proteomes" id="UP000070544"/>
    </source>
</evidence>
<evidence type="ECO:0000313" key="1">
    <source>
        <dbReference type="EMBL" id="KXS15576.1"/>
    </source>
</evidence>
<organism evidence="1 2">
    <name type="scientific">Gonapodya prolifera (strain JEL478)</name>
    <name type="common">Monoblepharis prolifera</name>
    <dbReference type="NCBI Taxonomy" id="1344416"/>
    <lineage>
        <taxon>Eukaryota</taxon>
        <taxon>Fungi</taxon>
        <taxon>Fungi incertae sedis</taxon>
        <taxon>Chytridiomycota</taxon>
        <taxon>Chytridiomycota incertae sedis</taxon>
        <taxon>Monoblepharidomycetes</taxon>
        <taxon>Monoblepharidales</taxon>
        <taxon>Gonapodyaceae</taxon>
        <taxon>Gonapodya</taxon>
    </lineage>
</organism>
<dbReference type="Proteomes" id="UP000070544">
    <property type="component" value="Unassembled WGS sequence"/>
</dbReference>
<dbReference type="AlphaFoldDB" id="A0A139AFJ9"/>
<dbReference type="EMBL" id="KQ965761">
    <property type="protein sequence ID" value="KXS15576.1"/>
    <property type="molecule type" value="Genomic_DNA"/>
</dbReference>
<name>A0A139AFJ9_GONPJ</name>
<proteinExistence type="predicted"/>